<evidence type="ECO:0000256" key="2">
    <source>
        <dbReference type="SAM" id="Phobius"/>
    </source>
</evidence>
<reference evidence="3" key="1">
    <citation type="journal article" date="2020" name="Stud. Mycol.">
        <title>101 Dothideomycetes genomes: a test case for predicting lifestyles and emergence of pathogens.</title>
        <authorList>
            <person name="Haridas S."/>
            <person name="Albert R."/>
            <person name="Binder M."/>
            <person name="Bloem J."/>
            <person name="Labutti K."/>
            <person name="Salamov A."/>
            <person name="Andreopoulos B."/>
            <person name="Baker S."/>
            <person name="Barry K."/>
            <person name="Bills G."/>
            <person name="Bluhm B."/>
            <person name="Cannon C."/>
            <person name="Castanera R."/>
            <person name="Culley D."/>
            <person name="Daum C."/>
            <person name="Ezra D."/>
            <person name="Gonzalez J."/>
            <person name="Henrissat B."/>
            <person name="Kuo A."/>
            <person name="Liang C."/>
            <person name="Lipzen A."/>
            <person name="Lutzoni F."/>
            <person name="Magnuson J."/>
            <person name="Mondo S."/>
            <person name="Nolan M."/>
            <person name="Ohm R."/>
            <person name="Pangilinan J."/>
            <person name="Park H.-J."/>
            <person name="Ramirez L."/>
            <person name="Alfaro M."/>
            <person name="Sun H."/>
            <person name="Tritt A."/>
            <person name="Yoshinaga Y."/>
            <person name="Zwiers L.-H."/>
            <person name="Turgeon B."/>
            <person name="Goodwin S."/>
            <person name="Spatafora J."/>
            <person name="Crous P."/>
            <person name="Grigoriev I."/>
        </authorList>
    </citation>
    <scope>NUCLEOTIDE SEQUENCE</scope>
    <source>
        <strain evidence="3">CBS 107.79</strain>
    </source>
</reference>
<proteinExistence type="predicted"/>
<protein>
    <submittedName>
        <fullName evidence="3">Uncharacterized protein</fullName>
    </submittedName>
</protein>
<evidence type="ECO:0000313" key="4">
    <source>
        <dbReference type="Proteomes" id="UP000800036"/>
    </source>
</evidence>
<feature type="region of interest" description="Disordered" evidence="1">
    <location>
        <begin position="32"/>
        <end position="138"/>
    </location>
</feature>
<sequence length="324" mass="35736">MLSWIPIFAFGFLIGLSCVVFYHMMHVSKATPIPRSDLSDAPEDTPSPSSNENRDPLFEDLHHVKRSTSEHSSNSEYESCASDSDSDGWVTAPSAPGTPPPEYEHPPWSSDSSAGTPSDPCPTLSPSTPPAGDRPLHARAAFPPASRELRGFYDPQACAISRQPHMRYTSSPKRRRSAGLPGDILLAPGHVAAYHFRYRPPRIWKVSCPPPSRSAAPLELRLPRMLRSGSVEQCVIGIATTEEVCAACAACASRAAAVREGKDEEKDEEKCVWKEVREWCKAKAQERVELQNAPERCERCAAEVASARCGGRKDRVKRRITRLY</sequence>
<accession>A0A6A5ULJ0</accession>
<feature type="compositionally biased region" description="Polar residues" evidence="1">
    <location>
        <begin position="70"/>
        <end position="83"/>
    </location>
</feature>
<keyword evidence="2" id="KW-0472">Membrane</keyword>
<dbReference type="Proteomes" id="UP000800036">
    <property type="component" value="Unassembled WGS sequence"/>
</dbReference>
<gene>
    <name evidence="3" type="ORF">BU23DRAFT_603795</name>
</gene>
<evidence type="ECO:0000313" key="3">
    <source>
        <dbReference type="EMBL" id="KAF1966103.1"/>
    </source>
</evidence>
<keyword evidence="2" id="KW-0812">Transmembrane</keyword>
<keyword evidence="2" id="KW-1133">Transmembrane helix</keyword>
<feature type="compositionally biased region" description="Basic and acidic residues" evidence="1">
    <location>
        <begin position="52"/>
        <end position="62"/>
    </location>
</feature>
<evidence type="ECO:0000256" key="1">
    <source>
        <dbReference type="SAM" id="MobiDB-lite"/>
    </source>
</evidence>
<name>A0A6A5ULJ0_9PLEO</name>
<keyword evidence="4" id="KW-1185">Reference proteome</keyword>
<dbReference type="EMBL" id="ML976751">
    <property type="protein sequence ID" value="KAF1966103.1"/>
    <property type="molecule type" value="Genomic_DNA"/>
</dbReference>
<organism evidence="3 4">
    <name type="scientific">Bimuria novae-zelandiae CBS 107.79</name>
    <dbReference type="NCBI Taxonomy" id="1447943"/>
    <lineage>
        <taxon>Eukaryota</taxon>
        <taxon>Fungi</taxon>
        <taxon>Dikarya</taxon>
        <taxon>Ascomycota</taxon>
        <taxon>Pezizomycotina</taxon>
        <taxon>Dothideomycetes</taxon>
        <taxon>Pleosporomycetidae</taxon>
        <taxon>Pleosporales</taxon>
        <taxon>Massarineae</taxon>
        <taxon>Didymosphaeriaceae</taxon>
        <taxon>Bimuria</taxon>
    </lineage>
</organism>
<dbReference type="AlphaFoldDB" id="A0A6A5ULJ0"/>
<feature type="transmembrane region" description="Helical" evidence="2">
    <location>
        <begin position="6"/>
        <end position="25"/>
    </location>
</feature>